<evidence type="ECO:0000313" key="1">
    <source>
        <dbReference type="EMBL" id="QJA91034.1"/>
    </source>
</evidence>
<name>A0A6M3LCD6_9ZZZZ</name>
<organism evidence="1">
    <name type="scientific">viral metagenome</name>
    <dbReference type="NCBI Taxonomy" id="1070528"/>
    <lineage>
        <taxon>unclassified sequences</taxon>
        <taxon>metagenomes</taxon>
        <taxon>organismal metagenomes</taxon>
    </lineage>
</organism>
<reference evidence="1" key="1">
    <citation type="submission" date="2020-03" db="EMBL/GenBank/DDBJ databases">
        <title>The deep terrestrial virosphere.</title>
        <authorList>
            <person name="Holmfeldt K."/>
            <person name="Nilsson E."/>
            <person name="Simone D."/>
            <person name="Lopez-Fernandez M."/>
            <person name="Wu X."/>
            <person name="de Brujin I."/>
            <person name="Lundin D."/>
            <person name="Andersson A."/>
            <person name="Bertilsson S."/>
            <person name="Dopson M."/>
        </authorList>
    </citation>
    <scope>NUCLEOTIDE SEQUENCE</scope>
    <source>
        <strain evidence="1">MM415B03496</strain>
    </source>
</reference>
<gene>
    <name evidence="1" type="ORF">MM415B03496_0003</name>
</gene>
<dbReference type="AlphaFoldDB" id="A0A6M3LCD6"/>
<protein>
    <submittedName>
        <fullName evidence="1">Uncharacterized protein</fullName>
    </submittedName>
</protein>
<sequence>MHPLDCDCEKCLLESLGIVPVDPTLDLGRDETEREPKEMSSRAYDKWRFDLPEGK</sequence>
<proteinExistence type="predicted"/>
<dbReference type="EMBL" id="MT142956">
    <property type="protein sequence ID" value="QJA91034.1"/>
    <property type="molecule type" value="Genomic_DNA"/>
</dbReference>
<accession>A0A6M3LCD6</accession>